<dbReference type="Gene3D" id="3.30.300.160">
    <property type="entry name" value="Type II secretion system, protein E, N-terminal domain"/>
    <property type="match status" value="1"/>
</dbReference>
<dbReference type="RefSeq" id="WP_007324716.1">
    <property type="nucleotide sequence ID" value="NZ_AFAR01000044.1"/>
</dbReference>
<organism evidence="3 4">
    <name type="scientific">Rhodopirellula baltica WH47</name>
    <dbReference type="NCBI Taxonomy" id="991778"/>
    <lineage>
        <taxon>Bacteria</taxon>
        <taxon>Pseudomonadati</taxon>
        <taxon>Planctomycetota</taxon>
        <taxon>Planctomycetia</taxon>
        <taxon>Pirellulales</taxon>
        <taxon>Pirellulaceae</taxon>
        <taxon>Rhodopirellula</taxon>
    </lineage>
</organism>
<evidence type="ECO:0000313" key="3">
    <source>
        <dbReference type="EMBL" id="EGF29262.1"/>
    </source>
</evidence>
<accession>F2AM49</accession>
<comment type="caution">
    <text evidence="3">The sequence shown here is derived from an EMBL/GenBank/DDBJ whole genome shotgun (WGS) entry which is preliminary data.</text>
</comment>
<dbReference type="InterPro" id="IPR037257">
    <property type="entry name" value="T2SS_E_N_sf"/>
</dbReference>
<dbReference type="EMBL" id="AFAR01000044">
    <property type="protein sequence ID" value="EGF29262.1"/>
    <property type="molecule type" value="Genomic_DNA"/>
</dbReference>
<dbReference type="Pfam" id="PF05157">
    <property type="entry name" value="MshEN"/>
    <property type="match status" value="1"/>
</dbReference>
<dbReference type="PATRIC" id="fig|991778.3.peg.781"/>
<evidence type="ECO:0000256" key="1">
    <source>
        <dbReference type="SAM" id="MobiDB-lite"/>
    </source>
</evidence>
<sequence>MRSSRIFTMKRSLAKQLARGVHVGGQFVFVDLGAIDRDKVEFASDLHPAFSDIATNADQGQCRLTIPIPQGERLTLPGVKVKATQPPPLALASLTCDRDLYRFGSDQVNVLVVDLDSPQQEVCVDLLLGTANGSPTQFDQRHVRLNECGLGIVRFDNLPIGTYQVVRADSPCEIDGCEFSVAGFELAPLVATIGQIQLRKKAMSCTLRISHFSKPLTGAVRVDLYDQKSRIDSRRVSVKQGLAIVGLEIEGDGPHHLEITMVKDSSATATIPLPGSERQQRRETVLTSSGPTTTASLMPGQGTTEALGLHVRQTGQDNSPVQITDTLRGVVRIGAMQDIEDCVVCTCPFLSPRATSSEAANAPSPNTYSRRLGDLAAGEVIEFPSSELAGLISVGCFVDEKPWEARAVTMQRCSWNPSVRIAQSNDPSNERELEDEFDRKASFEPGTNVSMTIDLGTEESGYAAVVIRDARLQPSSRPKQRLAASIKVAAEQAQIGEVETQTVYGSSEQSERDPYWAHFSTRTPPIDDETLSKFVDRELISESQADHVMEAASECGKPYFTLLQDYGYAADDDMSRALAEIYGYQFVDLDNLSINEAILELCPESIARENTVIPIREDFDGNLVFAMSNPIDLETIEKLRFILNRHIETVLATPDAIVEAINHFYGQIEGESADSMLQEFTDTAIDFTETMDAGCESVVPSPVAANDSETELSPPEQLDAEDAHVIFCELIECPSGRGQAAVELPERMGRYTVDSFVVSGRQWSHVENEFEVHADPYVKLQVPAVLLDGDQASGRVIARCQSGNFSLTVDCDGTSVELHRADAPYDPVTTDHLTTAESEFTFVVGLGRYTAKVCDRVSGKTREDIHQVKPLGKLVELRRTMRMLTDGERIELGDQIRQIRLLPSVQPMKQMVAEATTNYDHLCCEQTAAKLFSAVVCLANQIGSGEPIEKSCTAIRVGLKRQQRMWLPGKGFAIYPGNSPDVTWGRMATMHLLKMDFVSELIESNSMARSLLGEVRQLARESAKHYRIAWPPESIGSSEDAYAQLRFGHGDQSQALEYARLQARKPIAGVRTFWRADQAMAAAALLRGGSEQTGTRASDTAEATRLSNRLFDELGPEGRLYSTVDSVALIVLLLELSRTEWMQSDSTITVNDQVQTIANALNSTEPIESLQTNHGTLAVEYLSYVEQDWMRFVSNTPITVQLMVGGHAQTQFQEGDVIELRVRIKQGYKAGDLVWVALPPCLSRIQGGGQVKQFAVDMEGESETAIRLAATAPSSHPFFPPASQRFLVCLRNMYDEDRIGNLGPISVQVA</sequence>
<dbReference type="SUPFAM" id="SSF160246">
    <property type="entry name" value="EspE N-terminal domain-like"/>
    <property type="match status" value="1"/>
</dbReference>
<dbReference type="PANTHER" id="PTHR30258">
    <property type="entry name" value="TYPE II SECRETION SYSTEM PROTEIN GSPE-RELATED"/>
    <property type="match status" value="1"/>
</dbReference>
<dbReference type="PANTHER" id="PTHR30258:SF2">
    <property type="entry name" value="COMG OPERON PROTEIN 1"/>
    <property type="match status" value="1"/>
</dbReference>
<evidence type="ECO:0000313" key="4">
    <source>
        <dbReference type="Proteomes" id="UP000006222"/>
    </source>
</evidence>
<dbReference type="GO" id="GO:0005886">
    <property type="term" value="C:plasma membrane"/>
    <property type="evidence" value="ECO:0007669"/>
    <property type="project" value="TreeGrafter"/>
</dbReference>
<name>F2AM49_RHOBT</name>
<proteinExistence type="predicted"/>
<feature type="region of interest" description="Disordered" evidence="1">
    <location>
        <begin position="272"/>
        <end position="299"/>
    </location>
</feature>
<dbReference type="InterPro" id="IPR007831">
    <property type="entry name" value="T2SS_GspE_N"/>
</dbReference>
<feature type="domain" description="Type II secretion system protein GspE N-terminal" evidence="2">
    <location>
        <begin position="582"/>
        <end position="669"/>
    </location>
</feature>
<gene>
    <name evidence="3" type="ORF">RBWH47_02879</name>
</gene>
<feature type="compositionally biased region" description="Polar residues" evidence="1">
    <location>
        <begin position="285"/>
        <end position="299"/>
    </location>
</feature>
<reference evidence="3 4" key="1">
    <citation type="journal article" date="2013" name="Mar. Genomics">
        <title>Expression of sulfatases in Rhodopirellula baltica and the diversity of sulfatases in the genus Rhodopirellula.</title>
        <authorList>
            <person name="Wegner C.E."/>
            <person name="Richter-Heitmann T."/>
            <person name="Klindworth A."/>
            <person name="Klockow C."/>
            <person name="Richter M."/>
            <person name="Achstetter T."/>
            <person name="Glockner F.O."/>
            <person name="Harder J."/>
        </authorList>
    </citation>
    <scope>NUCLEOTIDE SEQUENCE [LARGE SCALE GENOMIC DNA]</scope>
    <source>
        <strain evidence="3 4">WH47</strain>
    </source>
</reference>
<dbReference type="Proteomes" id="UP000006222">
    <property type="component" value="Unassembled WGS sequence"/>
</dbReference>
<dbReference type="FunFam" id="3.30.300.160:FF:000002">
    <property type="entry name" value="Type II secretion system protein E"/>
    <property type="match status" value="1"/>
</dbReference>
<dbReference type="GO" id="GO:0016887">
    <property type="term" value="F:ATP hydrolysis activity"/>
    <property type="evidence" value="ECO:0007669"/>
    <property type="project" value="TreeGrafter"/>
</dbReference>
<protein>
    <submittedName>
        <fullName evidence="3">General secretion pathway protein E</fullName>
    </submittedName>
</protein>
<evidence type="ECO:0000259" key="2">
    <source>
        <dbReference type="Pfam" id="PF05157"/>
    </source>
</evidence>